<dbReference type="InterPro" id="IPR038766">
    <property type="entry name" value="Membrane_comp_ABC_pdt"/>
</dbReference>
<feature type="transmembrane region" description="Helical" evidence="7">
    <location>
        <begin position="594"/>
        <end position="620"/>
    </location>
</feature>
<dbReference type="Proteomes" id="UP000184526">
    <property type="component" value="Unassembled WGS sequence"/>
</dbReference>
<comment type="subcellular location">
    <subcellularLocation>
        <location evidence="1">Cell membrane</location>
        <topology evidence="1">Multi-pass membrane protein</topology>
    </subcellularLocation>
</comment>
<evidence type="ECO:0000256" key="4">
    <source>
        <dbReference type="ARBA" id="ARBA00022989"/>
    </source>
</evidence>
<keyword evidence="3 7" id="KW-0812">Transmembrane</keyword>
<feature type="transmembrane region" description="Helical" evidence="7">
    <location>
        <begin position="646"/>
        <end position="666"/>
    </location>
</feature>
<accession>A0A1M5U6U0</accession>
<evidence type="ECO:0000256" key="6">
    <source>
        <dbReference type="SAM" id="MobiDB-lite"/>
    </source>
</evidence>
<dbReference type="OrthoDB" id="5137249at2"/>
<feature type="transmembrane region" description="Helical" evidence="7">
    <location>
        <begin position="1045"/>
        <end position="1065"/>
    </location>
</feature>
<dbReference type="RefSeq" id="WP_084666042.1">
    <property type="nucleotide sequence ID" value="NZ_FQXP01000003.1"/>
</dbReference>
<proteinExistence type="predicted"/>
<dbReference type="GO" id="GO:0005886">
    <property type="term" value="C:plasma membrane"/>
    <property type="evidence" value="ECO:0007669"/>
    <property type="project" value="UniProtKB-SubCell"/>
</dbReference>
<keyword evidence="2" id="KW-1003">Cell membrane</keyword>
<dbReference type="InterPro" id="IPR003838">
    <property type="entry name" value="ABC3_permease_C"/>
</dbReference>
<keyword evidence="11" id="KW-1185">Reference proteome</keyword>
<dbReference type="AlphaFoldDB" id="A0A1M5U6U0"/>
<evidence type="ECO:0000256" key="5">
    <source>
        <dbReference type="ARBA" id="ARBA00023136"/>
    </source>
</evidence>
<feature type="domain" description="MacB-like periplasmic core" evidence="9">
    <location>
        <begin position="22"/>
        <end position="228"/>
    </location>
</feature>
<feature type="transmembrane region" description="Helical" evidence="7">
    <location>
        <begin position="718"/>
        <end position="738"/>
    </location>
</feature>
<evidence type="ECO:0000256" key="3">
    <source>
        <dbReference type="ARBA" id="ARBA00022692"/>
    </source>
</evidence>
<feature type="transmembrane region" description="Helical" evidence="7">
    <location>
        <begin position="552"/>
        <end position="573"/>
    </location>
</feature>
<name>A0A1M5U6U0_9CLOT</name>
<dbReference type="PANTHER" id="PTHR30287:SF1">
    <property type="entry name" value="INNER MEMBRANE PROTEIN"/>
    <property type="match status" value="1"/>
</dbReference>
<feature type="transmembrane region" description="Helical" evidence="7">
    <location>
        <begin position="20"/>
        <end position="37"/>
    </location>
</feature>
<dbReference type="EMBL" id="FQXP01000003">
    <property type="protein sequence ID" value="SHH58423.1"/>
    <property type="molecule type" value="Genomic_DNA"/>
</dbReference>
<evidence type="ECO:0000256" key="7">
    <source>
        <dbReference type="SAM" id="Phobius"/>
    </source>
</evidence>
<feature type="domain" description="ABC3 transporter permease C-terminal" evidence="8">
    <location>
        <begin position="552"/>
        <end position="667"/>
    </location>
</feature>
<dbReference type="InterPro" id="IPR025857">
    <property type="entry name" value="MacB_PCD"/>
</dbReference>
<organism evidence="10 11">
    <name type="scientific">Clostridium collagenovorans DSM 3089</name>
    <dbReference type="NCBI Taxonomy" id="1121306"/>
    <lineage>
        <taxon>Bacteria</taxon>
        <taxon>Bacillati</taxon>
        <taxon>Bacillota</taxon>
        <taxon>Clostridia</taxon>
        <taxon>Eubacteriales</taxon>
        <taxon>Clostridiaceae</taxon>
        <taxon>Clostridium</taxon>
    </lineage>
</organism>
<evidence type="ECO:0000259" key="8">
    <source>
        <dbReference type="Pfam" id="PF02687"/>
    </source>
</evidence>
<sequence length="1080" mass="122019">MKNVLLKDTFREIKKSLGRFISIFVITALGVSFYTGVKSASPDMQITADKYYDDNNLMDIYLVSNLGLTDDDAEAIKNIEGVEGVFPTYSKDVLMKVGNSEIVTRLNGLPTKEIKDDNPNYINRPTLVEGRLPEKSGECVIENQGVMGLNIGSKIKFYGANEEDLSSSLKYTEYTVVGKVKSPYYISYDKGSSSIGNGIVGTYAMIPQEDFNTEAYTEMYATVKGAKSFNSYDDQYKNAILPTKKEVEKLGEYRANLRYDEIVNSAKEKLEEGKKQLQEKKEEAEGKLKEAEDKIKESEAKLLRGESELSTAKKNFKIATEDADKKISEGEKELLAKEKELKSKYDEFNANKATAEQKFKEAEEEIKKGEELITQIQKGIDKFKKELEQGNLSEEIKKELEEKIKELEGILEQARGRVEGSKAELASKKQEFYNGENSLIKGIESISLGKEELIKQRNNLALGKKEAETKFANSQSEIEAGKRELEKGKEEYNKNKDEVEKQIKKAENDIEDGELDIANIHEGQWYVLDREANYSFMEFGNSTSSIEAIAKIFPLIFFLVAALICLTTMTRMVEEQRVNIGTMKALGYNKFSIVLKYLVYAALASIGGSIVGSSIGYILFPKIIFSAYATAYVLPELILKLNMTSVITATIAVVSITILSALIACYKELIETPALLMRPKAPKEGKRILLERIPFIWNRMSFIKKVTSRNIFRYKKRFLMTVIGIAGCSALILIGFGLKDSISAVVSNQYENVYKYNGTVNYKRDVASESENEALDYISKDNRISGALNIKSKNINVWKDENKKSATLLVPEKSEELSEFVKLRDRRKGNEYNLSEEGVIITEKLSKVLELGVGDEIYLENDDKERKAIKITAIAENYIGHYVYITPKNYEAIFGESPKFNQMLINTTEQNKDFEEDLTKDLSNLRNISSIHFNTHMKNTFGDMMTSLNYVVLVLIFAAGALAFVVLYNLTNVNISERIREIATIKVLGFYDNEVSAYVFRENIILTAIGALAGLGLGVFLHKFIIVTAEMENLMFGRTMNFMSYVYATIMTILFGMIVNWFMYYKLKKVQMVESLKSVD</sequence>
<keyword evidence="4 7" id="KW-1133">Transmembrane helix</keyword>
<dbReference type="STRING" id="1121306.SAMN02745196_00859"/>
<reference evidence="10 11" key="1">
    <citation type="submission" date="2016-11" db="EMBL/GenBank/DDBJ databases">
        <authorList>
            <person name="Jaros S."/>
            <person name="Januszkiewicz K."/>
            <person name="Wedrychowicz H."/>
        </authorList>
    </citation>
    <scope>NUCLEOTIDE SEQUENCE [LARGE SCALE GENOMIC DNA]</scope>
    <source>
        <strain evidence="10 11">DSM 3089</strain>
    </source>
</reference>
<keyword evidence="5 7" id="KW-0472">Membrane</keyword>
<feature type="transmembrane region" description="Helical" evidence="7">
    <location>
        <begin position="1004"/>
        <end position="1025"/>
    </location>
</feature>
<evidence type="ECO:0000256" key="2">
    <source>
        <dbReference type="ARBA" id="ARBA00022475"/>
    </source>
</evidence>
<feature type="transmembrane region" description="Helical" evidence="7">
    <location>
        <begin position="948"/>
        <end position="970"/>
    </location>
</feature>
<evidence type="ECO:0000259" key="9">
    <source>
        <dbReference type="Pfam" id="PF12704"/>
    </source>
</evidence>
<gene>
    <name evidence="10" type="ORF">SAMN02745196_00859</name>
</gene>
<dbReference type="Pfam" id="PF02687">
    <property type="entry name" value="FtsX"/>
    <property type="match status" value="2"/>
</dbReference>
<protein>
    <submittedName>
        <fullName evidence="10">Putative ABC transport system permease protein</fullName>
    </submittedName>
</protein>
<feature type="region of interest" description="Disordered" evidence="6">
    <location>
        <begin position="272"/>
        <end position="292"/>
    </location>
</feature>
<dbReference type="PANTHER" id="PTHR30287">
    <property type="entry name" value="MEMBRANE COMPONENT OF PREDICTED ABC SUPERFAMILY METABOLITE UPTAKE TRANSPORTER"/>
    <property type="match status" value="1"/>
</dbReference>
<evidence type="ECO:0000256" key="1">
    <source>
        <dbReference type="ARBA" id="ARBA00004651"/>
    </source>
</evidence>
<evidence type="ECO:0000313" key="10">
    <source>
        <dbReference type="EMBL" id="SHH58423.1"/>
    </source>
</evidence>
<evidence type="ECO:0000313" key="11">
    <source>
        <dbReference type="Proteomes" id="UP000184526"/>
    </source>
</evidence>
<feature type="domain" description="ABC3 transporter permease C-terminal" evidence="8">
    <location>
        <begin position="954"/>
        <end position="1070"/>
    </location>
</feature>
<dbReference type="Pfam" id="PF12704">
    <property type="entry name" value="MacB_PCD"/>
    <property type="match status" value="1"/>
</dbReference>